<dbReference type="PROSITE" id="PS50123">
    <property type="entry name" value="CHER"/>
    <property type="match status" value="1"/>
</dbReference>
<dbReference type="InterPro" id="IPR000014">
    <property type="entry name" value="PAS"/>
</dbReference>
<dbReference type="InterPro" id="IPR000673">
    <property type="entry name" value="Sig_transdc_resp-reg_Me-estase"/>
</dbReference>
<dbReference type="GO" id="GO:0032259">
    <property type="term" value="P:methylation"/>
    <property type="evidence" value="ECO:0007669"/>
    <property type="project" value="UniProtKB-KW"/>
</dbReference>
<evidence type="ECO:0000259" key="9">
    <source>
        <dbReference type="PROSITE" id="PS50123"/>
    </source>
</evidence>
<dbReference type="Pfam" id="PF01739">
    <property type="entry name" value="CheR"/>
    <property type="match status" value="1"/>
</dbReference>
<comment type="caution">
    <text evidence="10">The sequence shown here is derived from an EMBL/GenBank/DDBJ whole genome shotgun (WGS) entry which is preliminary data.</text>
</comment>
<dbReference type="Pfam" id="PF01339">
    <property type="entry name" value="CheB_methylest"/>
    <property type="match status" value="1"/>
</dbReference>
<accession>A0A9E4ZWV6</accession>
<dbReference type="InterPro" id="IPR050903">
    <property type="entry name" value="Bact_Chemotaxis_MeTrfase"/>
</dbReference>
<feature type="active site" evidence="6">
    <location>
        <position position="146"/>
    </location>
</feature>
<evidence type="ECO:0000313" key="10">
    <source>
        <dbReference type="EMBL" id="MCZ3365108.1"/>
    </source>
</evidence>
<comment type="catalytic activity">
    <reaction evidence="1">
        <text>L-glutamyl-[protein] + S-adenosyl-L-methionine = [protein]-L-glutamate 5-O-methyl ester + S-adenosyl-L-homocysteine</text>
        <dbReference type="Rhea" id="RHEA:24452"/>
        <dbReference type="Rhea" id="RHEA-COMP:10208"/>
        <dbReference type="Rhea" id="RHEA-COMP:10311"/>
        <dbReference type="ChEBI" id="CHEBI:29973"/>
        <dbReference type="ChEBI" id="CHEBI:57856"/>
        <dbReference type="ChEBI" id="CHEBI:59789"/>
        <dbReference type="ChEBI" id="CHEBI:82795"/>
        <dbReference type="EC" id="2.1.1.80"/>
    </reaction>
</comment>
<dbReference type="Pfam" id="PF03705">
    <property type="entry name" value="CheR_N"/>
    <property type="match status" value="1"/>
</dbReference>
<name>A0A9E4ZWV6_9EURY</name>
<dbReference type="Gene3D" id="1.10.155.10">
    <property type="entry name" value="Chemotaxis receptor methyltransferase CheR, N-terminal domain"/>
    <property type="match status" value="1"/>
</dbReference>
<organism evidence="10 12">
    <name type="scientific">Methanobacterium veterum</name>
    <dbReference type="NCBI Taxonomy" id="408577"/>
    <lineage>
        <taxon>Archaea</taxon>
        <taxon>Methanobacteriati</taxon>
        <taxon>Methanobacteriota</taxon>
        <taxon>Methanomada group</taxon>
        <taxon>Methanobacteria</taxon>
        <taxon>Methanobacteriales</taxon>
        <taxon>Methanobacteriaceae</taxon>
        <taxon>Methanobacterium</taxon>
    </lineage>
</organism>
<evidence type="ECO:0000256" key="2">
    <source>
        <dbReference type="ARBA" id="ARBA00012534"/>
    </source>
</evidence>
<keyword evidence="12" id="KW-1185">Reference proteome</keyword>
<keyword evidence="7" id="KW-0175">Coiled coil</keyword>
<evidence type="ECO:0000256" key="5">
    <source>
        <dbReference type="ARBA" id="ARBA00022691"/>
    </source>
</evidence>
<dbReference type="SUPFAM" id="SSF55785">
    <property type="entry name" value="PYP-like sensor domain (PAS domain)"/>
    <property type="match status" value="1"/>
</dbReference>
<dbReference type="EMBL" id="JAPVER010000018">
    <property type="protein sequence ID" value="MCZ3365108.1"/>
    <property type="molecule type" value="Genomic_DNA"/>
</dbReference>
<dbReference type="SUPFAM" id="SSF57997">
    <property type="entry name" value="Tropomyosin"/>
    <property type="match status" value="1"/>
</dbReference>
<evidence type="ECO:0000256" key="4">
    <source>
        <dbReference type="ARBA" id="ARBA00022679"/>
    </source>
</evidence>
<dbReference type="GO" id="GO:0008984">
    <property type="term" value="F:protein-glutamate methylesterase activity"/>
    <property type="evidence" value="ECO:0007669"/>
    <property type="project" value="InterPro"/>
</dbReference>
<gene>
    <name evidence="11" type="ORF">O3H35_09460</name>
    <name evidence="10" type="ORF">O3H54_04340</name>
</gene>
<dbReference type="GO" id="GO:0005737">
    <property type="term" value="C:cytoplasm"/>
    <property type="evidence" value="ECO:0007669"/>
    <property type="project" value="InterPro"/>
</dbReference>
<dbReference type="Pfam" id="PF13596">
    <property type="entry name" value="PAS_10"/>
    <property type="match status" value="1"/>
</dbReference>
<evidence type="ECO:0000256" key="6">
    <source>
        <dbReference type="PROSITE-ProRule" id="PRU00050"/>
    </source>
</evidence>
<feature type="domain" description="CheB-type methylesterase" evidence="8">
    <location>
        <begin position="21"/>
        <end position="204"/>
    </location>
</feature>
<dbReference type="EC" id="2.1.1.80" evidence="2"/>
<dbReference type="Gene3D" id="3.40.50.180">
    <property type="entry name" value="Methylesterase CheB, C-terminal domain"/>
    <property type="match status" value="1"/>
</dbReference>
<dbReference type="SUPFAM" id="SSF47757">
    <property type="entry name" value="Chemotaxis receptor methyltransferase CheR, N-terminal domain"/>
    <property type="match status" value="1"/>
</dbReference>
<dbReference type="InterPro" id="IPR035909">
    <property type="entry name" value="CheB_C"/>
</dbReference>
<dbReference type="RefSeq" id="WP_048080392.1">
    <property type="nucleotide sequence ID" value="NZ_JAPVER010000018.1"/>
</dbReference>
<dbReference type="PRINTS" id="PR00996">
    <property type="entry name" value="CHERMTFRASE"/>
</dbReference>
<feature type="coiled-coil region" evidence="7">
    <location>
        <begin position="655"/>
        <end position="745"/>
    </location>
</feature>
<dbReference type="CDD" id="cd16434">
    <property type="entry name" value="CheB-CheR_fusion"/>
    <property type="match status" value="1"/>
</dbReference>
<dbReference type="AlphaFoldDB" id="A0A9E4ZWV6"/>
<protein>
    <recommendedName>
        <fullName evidence="2">protein-glutamate O-methyltransferase</fullName>
        <ecNumber evidence="2">2.1.1.80</ecNumber>
    </recommendedName>
</protein>
<feature type="active site" evidence="6">
    <location>
        <position position="27"/>
    </location>
</feature>
<dbReference type="InterPro" id="IPR036804">
    <property type="entry name" value="CheR_N_sf"/>
</dbReference>
<dbReference type="PANTHER" id="PTHR24422:SF27">
    <property type="entry name" value="PROTEIN-GLUTAMATE O-METHYLTRANSFERASE"/>
    <property type="match status" value="1"/>
</dbReference>
<dbReference type="Pfam" id="PF13426">
    <property type="entry name" value="PAS_9"/>
    <property type="match status" value="1"/>
</dbReference>
<dbReference type="GO" id="GO:0000156">
    <property type="term" value="F:phosphorelay response regulator activity"/>
    <property type="evidence" value="ECO:0007669"/>
    <property type="project" value="InterPro"/>
</dbReference>
<dbReference type="GO" id="GO:0008983">
    <property type="term" value="F:protein-glutamate O-methyltransferase activity"/>
    <property type="evidence" value="ECO:0007669"/>
    <property type="project" value="UniProtKB-EC"/>
</dbReference>
<keyword evidence="6" id="KW-0145">Chemotaxis</keyword>
<keyword evidence="4" id="KW-0808">Transferase</keyword>
<dbReference type="PANTHER" id="PTHR24422">
    <property type="entry name" value="CHEMOTAXIS PROTEIN METHYLTRANSFERASE"/>
    <property type="match status" value="1"/>
</dbReference>
<dbReference type="SUPFAM" id="SSF53335">
    <property type="entry name" value="S-adenosyl-L-methionine-dependent methyltransferases"/>
    <property type="match status" value="1"/>
</dbReference>
<dbReference type="Proteomes" id="UP001074446">
    <property type="component" value="Unassembled WGS sequence"/>
</dbReference>
<dbReference type="GO" id="GO:0006935">
    <property type="term" value="P:chemotaxis"/>
    <property type="evidence" value="ECO:0007669"/>
    <property type="project" value="UniProtKB-UniRule"/>
</dbReference>
<keyword evidence="5" id="KW-0949">S-adenosyl-L-methionine</keyword>
<keyword evidence="6" id="KW-0378">Hydrolase</keyword>
<dbReference type="Gene3D" id="3.30.450.20">
    <property type="entry name" value="PAS domain"/>
    <property type="match status" value="1"/>
</dbReference>
<dbReference type="Gene3D" id="3.40.50.150">
    <property type="entry name" value="Vaccinia Virus protein VP39"/>
    <property type="match status" value="1"/>
</dbReference>
<sequence length="978" mass="111067">MTDQSKETFKGNPKHRKKIPIVGVGSSAGGLEALGKMFNNMPPDSGAGFVLIQHLDPSHKSSMTELLQRYTNMEVFEIEDGMVVEPNKLYVIPPNKNVGIINGVLHLAAPKEPHGLRKPIDFFFQSVADDMEECSIAIVLSGFGSDGTIGIRAIKSMGGMVIAQDPDSAVSGSMPSNAIDTDLVDYIAPPEKIPEDLISYIKQLEKKSPQGTIGKDKETINSLQKILMLIRKRTGHDFSLYKESTINRRIARRMNVQQIDEVPGYLKYIQQNPQEINTLFKELLINVTSFFRDSKAFESFKNKLISEVLDKKLEGDGVRMWIPGCSTGEEVYSIAMSIQEYLDKSSKHLEIQLFGTDIDENAIDIARSATYSSTIVSEIDPERLHKFFTKKGEGYKVKKNIREMAIFAPHDVLINPPFSKLDAISCRNVLIYMNKDAQKKILSAFNYALKPGGILFLGPSESISNFVESFTTLDNKWKIYKSKKTEDTPSGDFVRFPYAKLPQDYTTTEDLEIIGKTDTNIGKNVEKLLIEKYAPPTVIINNEGRIVFIHGRVGKYLEPAEGVANLSIVDMAREGLNFELNSAINEAVLKNKEVKYKNLNVKTNGNYQSINLVVRPIDKPKIMENLLMVTFIDTQLSENEKEKLPETTPKNNIRINELEEELRVTKDRLHTTIEELETSNEELKSANEELQSMNEELQSTNEELETSKEELQSLNEELLTVNTELQNKVDQLSEVNDDMNNLLNSIEISTIFVDKDIKIKRFTKETTKLINLIPSDVGRPLKDIVSTVEYDDLINDIKEVMDRVIFKEKEVRTKDNKWYLARIIPYKTLENIIDGAVITFIDISEQKEVQKLASELEYVKNIVDTVREPLIILDDELKVISANKSFYNKFKVEKELTEGKLLYRLGNNQWDIPPLRELLEEILPKNHKFENFVVEHDFPEIGHKKMLLNGRKLQEKRLGGKTIEKGLILLAIEDVTTN</sequence>
<evidence type="ECO:0000256" key="1">
    <source>
        <dbReference type="ARBA" id="ARBA00001541"/>
    </source>
</evidence>
<feature type="active site" evidence="6">
    <location>
        <position position="54"/>
    </location>
</feature>
<reference evidence="10" key="1">
    <citation type="submission" date="2022-12" db="EMBL/GenBank/DDBJ databases">
        <title>Reclassification of two methanogenic archaea species isolated from the Kolyma lowland permafrost.</title>
        <authorList>
            <person name="Trubitsyn V.E."/>
            <person name="Rivkina E.M."/>
            <person name="Shcherbakova V.A."/>
        </authorList>
    </citation>
    <scope>NUCLEOTIDE SEQUENCE</scope>
    <source>
        <strain evidence="10">M2</strain>
        <strain evidence="11">MK4</strain>
    </source>
</reference>
<feature type="domain" description="CheR-type methyltransferase" evidence="9">
    <location>
        <begin position="223"/>
        <end position="483"/>
    </location>
</feature>
<evidence type="ECO:0000259" key="8">
    <source>
        <dbReference type="PROSITE" id="PS50122"/>
    </source>
</evidence>
<dbReference type="InterPro" id="IPR035965">
    <property type="entry name" value="PAS-like_dom_sf"/>
</dbReference>
<keyword evidence="3" id="KW-0489">Methyltransferase</keyword>
<evidence type="ECO:0000256" key="3">
    <source>
        <dbReference type="ARBA" id="ARBA00022603"/>
    </source>
</evidence>
<dbReference type="CDD" id="cd02440">
    <property type="entry name" value="AdoMet_MTases"/>
    <property type="match status" value="1"/>
</dbReference>
<dbReference type="InterPro" id="IPR029063">
    <property type="entry name" value="SAM-dependent_MTases_sf"/>
</dbReference>
<dbReference type="PROSITE" id="PS50122">
    <property type="entry name" value="CHEB"/>
    <property type="match status" value="1"/>
</dbReference>
<evidence type="ECO:0000313" key="12">
    <source>
        <dbReference type="Proteomes" id="UP001068021"/>
    </source>
</evidence>
<dbReference type="Proteomes" id="UP001068021">
    <property type="component" value="Unassembled WGS sequence"/>
</dbReference>
<dbReference type="SMART" id="SM00138">
    <property type="entry name" value="MeTrc"/>
    <property type="match status" value="1"/>
</dbReference>
<dbReference type="EMBL" id="JAPVES010000030">
    <property type="protein sequence ID" value="MCZ3372863.1"/>
    <property type="molecule type" value="Genomic_DNA"/>
</dbReference>
<dbReference type="InterPro" id="IPR022641">
    <property type="entry name" value="CheR_N"/>
</dbReference>
<proteinExistence type="predicted"/>
<evidence type="ECO:0000256" key="7">
    <source>
        <dbReference type="SAM" id="Coils"/>
    </source>
</evidence>
<dbReference type="InterPro" id="IPR000780">
    <property type="entry name" value="CheR_MeTrfase"/>
</dbReference>
<evidence type="ECO:0000313" key="11">
    <source>
        <dbReference type="EMBL" id="MCZ3372863.1"/>
    </source>
</evidence>
<dbReference type="InterPro" id="IPR022642">
    <property type="entry name" value="CheR_C"/>
</dbReference>
<dbReference type="SUPFAM" id="SSF52738">
    <property type="entry name" value="Methylesterase CheB, C-terminal domain"/>
    <property type="match status" value="1"/>
</dbReference>